<reference evidence="22" key="1">
    <citation type="submission" date="2022-07" db="EMBL/GenBank/DDBJ databases">
        <title>Phylogenomic reconstructions and comparative analyses of Kickxellomycotina fungi.</title>
        <authorList>
            <person name="Reynolds N.K."/>
            <person name="Stajich J.E."/>
            <person name="Barry K."/>
            <person name="Grigoriev I.V."/>
            <person name="Crous P."/>
            <person name="Smith M.E."/>
        </authorList>
    </citation>
    <scope>NUCLEOTIDE SEQUENCE</scope>
    <source>
        <strain evidence="22">NRRL 1566</strain>
    </source>
</reference>
<dbReference type="Gene3D" id="1.10.287.440">
    <property type="match status" value="1"/>
</dbReference>
<dbReference type="GO" id="GO:0004148">
    <property type="term" value="F:dihydrolipoyl dehydrogenase (NADH) activity"/>
    <property type="evidence" value="ECO:0007669"/>
    <property type="project" value="UniProtKB-EC"/>
</dbReference>
<dbReference type="EC" id="1.8.1.4" evidence="20"/>
<dbReference type="Gene3D" id="3.40.140.20">
    <property type="match status" value="2"/>
</dbReference>
<comment type="catalytic activity">
    <reaction evidence="18">
        <text>IMP + H2O = 5-formamido-1-(5-phospho-D-ribosyl)imidazole-4-carboxamide</text>
        <dbReference type="Rhea" id="RHEA:18445"/>
        <dbReference type="ChEBI" id="CHEBI:15377"/>
        <dbReference type="ChEBI" id="CHEBI:58053"/>
        <dbReference type="ChEBI" id="CHEBI:58467"/>
        <dbReference type="EC" id="3.5.4.10"/>
    </reaction>
</comment>
<dbReference type="SUPFAM" id="SSF51905">
    <property type="entry name" value="FAD/NAD(P)-binding domain"/>
    <property type="match status" value="1"/>
</dbReference>
<dbReference type="GO" id="GO:0004643">
    <property type="term" value="F:phosphoribosylaminoimidazolecarboxamide formyltransferase activity"/>
    <property type="evidence" value="ECO:0007669"/>
    <property type="project" value="UniProtKB-EC"/>
</dbReference>
<dbReference type="FunFam" id="3.40.50.1380:FF:000003">
    <property type="entry name" value="Bifunctional purine biosynthesis protein"/>
    <property type="match status" value="1"/>
</dbReference>
<dbReference type="InterPro" id="IPR011607">
    <property type="entry name" value="MGS-like_dom"/>
</dbReference>
<dbReference type="Pfam" id="PF07992">
    <property type="entry name" value="Pyr_redox_2"/>
    <property type="match status" value="1"/>
</dbReference>
<dbReference type="SUPFAM" id="SSF53927">
    <property type="entry name" value="Cytidine deaminase-like"/>
    <property type="match status" value="1"/>
</dbReference>
<evidence type="ECO:0000256" key="13">
    <source>
        <dbReference type="ARBA" id="ARBA00023027"/>
    </source>
</evidence>
<evidence type="ECO:0000256" key="7">
    <source>
        <dbReference type="ARBA" id="ARBA00022630"/>
    </source>
</evidence>
<dbReference type="InterPro" id="IPR016156">
    <property type="entry name" value="FAD/NAD-linked_Rdtase_dimer_sf"/>
</dbReference>
<evidence type="ECO:0000256" key="12">
    <source>
        <dbReference type="ARBA" id="ARBA00023002"/>
    </source>
</evidence>
<dbReference type="PROSITE" id="PS00076">
    <property type="entry name" value="PYRIDINE_REDOX_1"/>
    <property type="match status" value="1"/>
</dbReference>
<dbReference type="InterPro" id="IPR016193">
    <property type="entry name" value="Cytidine_deaminase-like"/>
</dbReference>
<dbReference type="CDD" id="cd01421">
    <property type="entry name" value="IMPCH"/>
    <property type="match status" value="1"/>
</dbReference>
<evidence type="ECO:0000256" key="15">
    <source>
        <dbReference type="ARBA" id="ARBA00023268"/>
    </source>
</evidence>
<evidence type="ECO:0000256" key="2">
    <source>
        <dbReference type="ARBA" id="ARBA00004844"/>
    </source>
</evidence>
<dbReference type="InterPro" id="IPR024051">
    <property type="entry name" value="AICAR_Tfase_dup_dom_sf"/>
</dbReference>
<comment type="miscellaneous">
    <text evidence="20">The active site is a redox-active disulfide bond.</text>
</comment>
<dbReference type="SUPFAM" id="SSF52335">
    <property type="entry name" value="Methylglyoxal synthase-like"/>
    <property type="match status" value="1"/>
</dbReference>
<accession>A0A9W8IBR2</accession>
<feature type="domain" description="MGS-like" evidence="21">
    <location>
        <begin position="1"/>
        <end position="149"/>
    </location>
</feature>
<dbReference type="InterPro" id="IPR006258">
    <property type="entry name" value="Lipoamide_DH"/>
</dbReference>
<evidence type="ECO:0000256" key="3">
    <source>
        <dbReference type="ARBA" id="ARBA00004954"/>
    </source>
</evidence>
<comment type="catalytic activity">
    <reaction evidence="17">
        <text>(6R)-10-formyltetrahydrofolate + 5-amino-1-(5-phospho-beta-D-ribosyl)imidazole-4-carboxamide = 5-formamido-1-(5-phospho-D-ribosyl)imidazole-4-carboxamide + (6S)-5,6,7,8-tetrahydrofolate</text>
        <dbReference type="Rhea" id="RHEA:22192"/>
        <dbReference type="ChEBI" id="CHEBI:57453"/>
        <dbReference type="ChEBI" id="CHEBI:58467"/>
        <dbReference type="ChEBI" id="CHEBI:58475"/>
        <dbReference type="ChEBI" id="CHEBI:195366"/>
        <dbReference type="EC" id="2.1.2.3"/>
    </reaction>
</comment>
<dbReference type="Gene3D" id="3.30.390.30">
    <property type="match status" value="1"/>
</dbReference>
<evidence type="ECO:0000256" key="16">
    <source>
        <dbReference type="ARBA" id="ARBA00023284"/>
    </source>
</evidence>
<proteinExistence type="inferred from homology"/>
<dbReference type="InterPro" id="IPR023753">
    <property type="entry name" value="FAD/NAD-binding_dom"/>
</dbReference>
<evidence type="ECO:0000256" key="9">
    <source>
        <dbReference type="ARBA" id="ARBA00022755"/>
    </source>
</evidence>
<evidence type="ECO:0000256" key="11">
    <source>
        <dbReference type="ARBA" id="ARBA00022827"/>
    </source>
</evidence>
<comment type="subcellular location">
    <subcellularLocation>
        <location evidence="1">Cytoplasm</location>
        <location evidence="1">Cytosol</location>
    </subcellularLocation>
</comment>
<organism evidence="22 23">
    <name type="scientific">Coemansia brasiliensis</name>
    <dbReference type="NCBI Taxonomy" id="2650707"/>
    <lineage>
        <taxon>Eukaryota</taxon>
        <taxon>Fungi</taxon>
        <taxon>Fungi incertae sedis</taxon>
        <taxon>Zoopagomycota</taxon>
        <taxon>Kickxellomycotina</taxon>
        <taxon>Kickxellomycetes</taxon>
        <taxon>Kickxellales</taxon>
        <taxon>Kickxellaceae</taxon>
        <taxon>Coemansia</taxon>
    </lineage>
</organism>
<evidence type="ECO:0000313" key="22">
    <source>
        <dbReference type="EMBL" id="KAJ2847251.1"/>
    </source>
</evidence>
<dbReference type="FunFam" id="1.10.287.440:FF:000001">
    <property type="entry name" value="Bifunctional purine biosynthesis protein PURH"/>
    <property type="match status" value="1"/>
</dbReference>
<dbReference type="GO" id="GO:0006189">
    <property type="term" value="P:'de novo' IMP biosynthetic process"/>
    <property type="evidence" value="ECO:0007669"/>
    <property type="project" value="UniProtKB-ARBA"/>
</dbReference>
<comment type="function">
    <text evidence="19">Bifunctional enzyme that catalyzes the last two steps of purine biosynthesis. Acts as a transformylase that incorporates a formyl group to the AMP analog AICAR (5-amino-1-(5-phospho-beta-D-ribosyl)imidazole-4-carboxamide) to produce the intermediate formyl-AICAR (FAICAR). Also catalyzes the cyclization of FAICAR to IMP.</text>
</comment>
<dbReference type="NCBIfam" id="TIGR01350">
    <property type="entry name" value="lipoamide_DH"/>
    <property type="match status" value="1"/>
</dbReference>
<dbReference type="GO" id="GO:0045333">
    <property type="term" value="P:cellular respiration"/>
    <property type="evidence" value="ECO:0007669"/>
    <property type="project" value="UniProtKB-ARBA"/>
</dbReference>
<keyword evidence="14" id="KW-1015">Disulfide bond</keyword>
<dbReference type="InterPro" id="IPR004099">
    <property type="entry name" value="Pyr_nucl-diS_OxRdtase_dimer"/>
</dbReference>
<keyword evidence="11 20" id="KW-0274">FAD</keyword>
<keyword evidence="23" id="KW-1185">Reference proteome</keyword>
<evidence type="ECO:0000256" key="19">
    <source>
        <dbReference type="ARBA" id="ARBA00054363"/>
    </source>
</evidence>
<name>A0A9W8IBR2_9FUNG</name>
<dbReference type="FunFam" id="3.40.140.20:FF:000003">
    <property type="entry name" value="Bifunctional purine biosynthesis protein"/>
    <property type="match status" value="1"/>
</dbReference>
<evidence type="ECO:0000256" key="1">
    <source>
        <dbReference type="ARBA" id="ARBA00004514"/>
    </source>
</evidence>
<dbReference type="NCBIfam" id="TIGR00355">
    <property type="entry name" value="purH"/>
    <property type="match status" value="1"/>
</dbReference>
<gene>
    <name evidence="22" type="primary">ADE17</name>
    <name evidence="22" type="ORF">IWW36_003949</name>
</gene>
<dbReference type="InterPro" id="IPR024050">
    <property type="entry name" value="AICAR_Tfase_insert_dom_sf"/>
</dbReference>
<dbReference type="EMBL" id="JANBUW010000352">
    <property type="protein sequence ID" value="KAJ2847251.1"/>
    <property type="molecule type" value="Genomic_DNA"/>
</dbReference>
<keyword evidence="13 20" id="KW-0520">NAD</keyword>
<keyword evidence="16 20" id="KW-0676">Redox-active center</keyword>
<dbReference type="Pfam" id="PF02852">
    <property type="entry name" value="Pyr_redox_dim"/>
    <property type="match status" value="1"/>
</dbReference>
<dbReference type="InterPro" id="IPR002695">
    <property type="entry name" value="PurH-like"/>
</dbReference>
<comment type="similarity">
    <text evidence="4 20">Belongs to the class-I pyridine nucleotide-disulfide oxidoreductase family.</text>
</comment>
<keyword evidence="7 20" id="KW-0285">Flavoprotein</keyword>
<dbReference type="PRINTS" id="PR00411">
    <property type="entry name" value="PNDRDTASEI"/>
</dbReference>
<keyword evidence="15" id="KW-0511">Multifunctional enzyme</keyword>
<dbReference type="SMART" id="SM00798">
    <property type="entry name" value="AICARFT_IMPCHas"/>
    <property type="match status" value="1"/>
</dbReference>
<evidence type="ECO:0000313" key="23">
    <source>
        <dbReference type="Proteomes" id="UP001139887"/>
    </source>
</evidence>
<keyword evidence="9" id="KW-0658">Purine biosynthesis</keyword>
<evidence type="ECO:0000256" key="14">
    <source>
        <dbReference type="ARBA" id="ARBA00023157"/>
    </source>
</evidence>
<dbReference type="FunFam" id="3.50.50.60:FF:000025">
    <property type="entry name" value="Dihydrolipoyl dehydrogenase"/>
    <property type="match status" value="1"/>
</dbReference>
<comment type="cofactor">
    <cofactor evidence="20">
        <name>FAD</name>
        <dbReference type="ChEBI" id="CHEBI:57692"/>
    </cofactor>
    <text evidence="20">Binds 1 FAD per subunit.</text>
</comment>
<dbReference type="SUPFAM" id="SSF55424">
    <property type="entry name" value="FAD/NAD-linked reductases, dimerisation (C-terminal) domain"/>
    <property type="match status" value="1"/>
</dbReference>
<dbReference type="PANTHER" id="PTHR11692">
    <property type="entry name" value="BIFUNCTIONAL PURINE BIOSYNTHESIS PROTEIN PURH"/>
    <property type="match status" value="1"/>
</dbReference>
<evidence type="ECO:0000256" key="17">
    <source>
        <dbReference type="ARBA" id="ARBA00050488"/>
    </source>
</evidence>
<dbReference type="Pfam" id="PF01808">
    <property type="entry name" value="AICARFT_IMPCHas"/>
    <property type="match status" value="1"/>
</dbReference>
<dbReference type="OrthoDB" id="6017153at2759"/>
<comment type="pathway">
    <text evidence="3">Purine metabolism; IMP biosynthesis via de novo pathway; 5-formamido-1-(5-phospho-D-ribosyl)imidazole-4-carboxamide from 5-amino-1-(5-phospho-D-ribosyl)imidazole-4-carboxamide (10-formyl THF route): step 1/1.</text>
</comment>
<dbReference type="Pfam" id="PF02142">
    <property type="entry name" value="MGS"/>
    <property type="match status" value="1"/>
</dbReference>
<comment type="pathway">
    <text evidence="2">Purine metabolism; IMP biosynthesis via de novo pathway; IMP from 5-formamido-1-(5-phospho-D-ribosyl)imidazole-4-carboxamide: step 1/1.</text>
</comment>
<evidence type="ECO:0000256" key="20">
    <source>
        <dbReference type="RuleBase" id="RU003692"/>
    </source>
</evidence>
<sequence>MSTATTKPIALLSVYDKTGLVELATELHALNVELVASGGTSRAIREAGLPVKDVSDITRAPEMLGGRVKTLHPAVHGGILARDLASDDSDLAQQAISKISYVVCNLYPFKKTVAREGVTVPEAVEEIDIGGVTLLRAAAKNHARVSIVCDPQDYPEVLKEIRQGQVSEELRQRLALKAFAHTADYDSAISDYFRQLYGQGTLQLPLRYGANPHQKPAQVFVTEGDNGPGGKLPIAVLNGSPGYINLLDALNSWPLVKELRRALQLPAAASFKHVSPAGAAVAVELTDVEKKVYMVENMQLSPLATAYARARGADRMSSFGDWVALSDECDEATARLISKEVSDGVIAPGYSPEALEILRAKKGGKYCVLQMDPAYEPPALETRQVYGLSLQQRRNDAAIDASLFSNLVSKNKDLPESARRDLIVATIALKYTQSNSVCYAKNGMVVGLGAGQQSRIHCTRLAGDKADNWWLRHHPRVLGMKFAKGTKRADKSNAIDLFVTNQMGQGAELEAWKSLFAEVPEPLTDEERQKHMEALSQVVTACIEKRETLGGTCLNVGCIPSKAMLNNSHLYHEAKHSFAKRGIDVGEVKLNLQQLLADKDKAVTGLTRGIEMLFKKNKVDWIKGAGTLKSNTEISVALNAGGSESVSAKNIIIATGSEPSPFPGFEIDEKQIITSTGALALEKVPEKMIVIGGGVIGLELGSVWSRLGSEVTVVEYLPAIGAGMDAELAKTFQRSLSKQGIKFKTNTKVVGSEKRDGKVVVSVEGAKNGKQETLEADVVLLSVGRRPYTEGLGLENVGIKVDSKGRVEMANEFRTSVPNIRVIGDATVGPMLAHKAEEEGIAAVEYITNGHGHVNYNVIPSVIYTHPEVAWVGKNEQQLKEEGVKYKVGSFPFAANSRAKTIDDAEGLVKIITDAETDRILGAHIIGPNAGEMIAEACLAMEYGGSAEDVARTCHAHPTMSEAFKEACMSAYSKPIHF</sequence>
<evidence type="ECO:0000256" key="6">
    <source>
        <dbReference type="ARBA" id="ARBA00022490"/>
    </source>
</evidence>
<dbReference type="PRINTS" id="PR00368">
    <property type="entry name" value="FADPNR"/>
</dbReference>
<dbReference type="GO" id="GO:0050660">
    <property type="term" value="F:flavin adenine dinucleotide binding"/>
    <property type="evidence" value="ECO:0007669"/>
    <property type="project" value="InterPro"/>
</dbReference>
<evidence type="ECO:0000256" key="10">
    <source>
        <dbReference type="ARBA" id="ARBA00022801"/>
    </source>
</evidence>
<dbReference type="PANTHER" id="PTHR11692:SF0">
    <property type="entry name" value="BIFUNCTIONAL PURINE BIOSYNTHESIS PROTEIN ATIC"/>
    <property type="match status" value="1"/>
</dbReference>
<dbReference type="InterPro" id="IPR036914">
    <property type="entry name" value="MGS-like_dom_sf"/>
</dbReference>
<dbReference type="Gene3D" id="3.40.50.1380">
    <property type="entry name" value="Methylglyoxal synthase-like domain"/>
    <property type="match status" value="1"/>
</dbReference>
<dbReference type="GO" id="GO:0003937">
    <property type="term" value="F:IMP cyclohydrolase activity"/>
    <property type="evidence" value="ECO:0007669"/>
    <property type="project" value="UniProtKB-EC"/>
</dbReference>
<dbReference type="Proteomes" id="UP001139887">
    <property type="component" value="Unassembled WGS sequence"/>
</dbReference>
<dbReference type="GO" id="GO:0045254">
    <property type="term" value="C:pyruvate dehydrogenase complex"/>
    <property type="evidence" value="ECO:0007669"/>
    <property type="project" value="UniProtKB-ARBA"/>
</dbReference>
<keyword evidence="6" id="KW-0963">Cytoplasm</keyword>
<keyword evidence="8" id="KW-0808">Transferase</keyword>
<dbReference type="InterPro" id="IPR036188">
    <property type="entry name" value="FAD/NAD-bd_sf"/>
</dbReference>
<dbReference type="AlphaFoldDB" id="A0A9W8IBR2"/>
<evidence type="ECO:0000256" key="4">
    <source>
        <dbReference type="ARBA" id="ARBA00007532"/>
    </source>
</evidence>
<keyword evidence="10" id="KW-0378">Hydrolase</keyword>
<dbReference type="GO" id="GO:0005829">
    <property type="term" value="C:cytosol"/>
    <property type="evidence" value="ECO:0007669"/>
    <property type="project" value="UniProtKB-SubCell"/>
</dbReference>
<dbReference type="NCBIfam" id="NF005492">
    <property type="entry name" value="PRK07106.1"/>
    <property type="match status" value="1"/>
</dbReference>
<dbReference type="Gene3D" id="3.50.50.60">
    <property type="entry name" value="FAD/NAD(P)-binding domain"/>
    <property type="match status" value="2"/>
</dbReference>
<dbReference type="SMART" id="SM00851">
    <property type="entry name" value="MGS"/>
    <property type="match status" value="1"/>
</dbReference>
<comment type="catalytic activity">
    <reaction evidence="20">
        <text>N(6)-[(R)-dihydrolipoyl]-L-lysyl-[protein] + NAD(+) = N(6)-[(R)-lipoyl]-L-lysyl-[protein] + NADH + H(+)</text>
        <dbReference type="Rhea" id="RHEA:15045"/>
        <dbReference type="Rhea" id="RHEA-COMP:10474"/>
        <dbReference type="Rhea" id="RHEA-COMP:10475"/>
        <dbReference type="ChEBI" id="CHEBI:15378"/>
        <dbReference type="ChEBI" id="CHEBI:57540"/>
        <dbReference type="ChEBI" id="CHEBI:57945"/>
        <dbReference type="ChEBI" id="CHEBI:83099"/>
        <dbReference type="ChEBI" id="CHEBI:83100"/>
        <dbReference type="EC" id="1.8.1.4"/>
    </reaction>
</comment>
<dbReference type="FunFam" id="3.30.390.30:FF:000001">
    <property type="entry name" value="Dihydrolipoyl dehydrogenase"/>
    <property type="match status" value="1"/>
</dbReference>
<dbReference type="PROSITE" id="PS51855">
    <property type="entry name" value="MGS"/>
    <property type="match status" value="1"/>
</dbReference>
<comment type="caution">
    <text evidence="22">The sequence shown here is derived from an EMBL/GenBank/DDBJ whole genome shotgun (WGS) entry which is preliminary data.</text>
</comment>
<evidence type="ECO:0000256" key="18">
    <source>
        <dbReference type="ARBA" id="ARBA00050687"/>
    </source>
</evidence>
<keyword evidence="12 20" id="KW-0560">Oxidoreductase</keyword>
<evidence type="ECO:0000256" key="8">
    <source>
        <dbReference type="ARBA" id="ARBA00022679"/>
    </source>
</evidence>
<comment type="similarity">
    <text evidence="5">Belongs to the PurH family.</text>
</comment>
<evidence type="ECO:0000259" key="21">
    <source>
        <dbReference type="PROSITE" id="PS51855"/>
    </source>
</evidence>
<protein>
    <recommendedName>
        <fullName evidence="20">Dihydrolipoyl dehydrogenase</fullName>
        <ecNumber evidence="20">1.8.1.4</ecNumber>
    </recommendedName>
</protein>
<evidence type="ECO:0000256" key="5">
    <source>
        <dbReference type="ARBA" id="ARBA00007667"/>
    </source>
</evidence>
<dbReference type="InterPro" id="IPR012999">
    <property type="entry name" value="Pyr_OxRdtase_I_AS"/>
</dbReference>